<dbReference type="EMBL" id="CAUYUJ010008224">
    <property type="protein sequence ID" value="CAK0823226.1"/>
    <property type="molecule type" value="Genomic_DNA"/>
</dbReference>
<evidence type="ECO:0000256" key="3">
    <source>
        <dbReference type="PROSITE-ProRule" id="PRU10141"/>
    </source>
</evidence>
<dbReference type="SMART" id="SM00220">
    <property type="entry name" value="S_TKc"/>
    <property type="match status" value="1"/>
</dbReference>
<feature type="binding site" evidence="3">
    <location>
        <position position="49"/>
    </location>
    <ligand>
        <name>ATP</name>
        <dbReference type="ChEBI" id="CHEBI:30616"/>
    </ligand>
</feature>
<dbReference type="InterPro" id="IPR008271">
    <property type="entry name" value="Ser/Thr_kinase_AS"/>
</dbReference>
<evidence type="ECO:0000313" key="8">
    <source>
        <dbReference type="Proteomes" id="UP001189429"/>
    </source>
</evidence>
<dbReference type="InterPro" id="IPR000719">
    <property type="entry name" value="Prot_kinase_dom"/>
</dbReference>
<keyword evidence="2 3" id="KW-0067">ATP-binding</keyword>
<protein>
    <recommendedName>
        <fullName evidence="6">Protein kinase domain-containing protein</fullName>
    </recommendedName>
</protein>
<dbReference type="PROSITE" id="PS00108">
    <property type="entry name" value="PROTEIN_KINASE_ST"/>
    <property type="match status" value="1"/>
</dbReference>
<evidence type="ECO:0000256" key="5">
    <source>
        <dbReference type="SAM" id="MobiDB-lite"/>
    </source>
</evidence>
<feature type="region of interest" description="Disordered" evidence="5">
    <location>
        <begin position="379"/>
        <end position="401"/>
    </location>
</feature>
<dbReference type="PROSITE" id="PS50011">
    <property type="entry name" value="PROTEIN_KINASE_DOM"/>
    <property type="match status" value="1"/>
</dbReference>
<keyword evidence="4" id="KW-0418">Kinase</keyword>
<evidence type="ECO:0000259" key="6">
    <source>
        <dbReference type="PROSITE" id="PS50011"/>
    </source>
</evidence>
<accession>A0ABN9RVX0</accession>
<comment type="caution">
    <text evidence="7">The sequence shown here is derived from an EMBL/GenBank/DDBJ whole genome shotgun (WGS) entry which is preliminary data.</text>
</comment>
<gene>
    <name evidence="7" type="ORF">PCOR1329_LOCUS24039</name>
</gene>
<evidence type="ECO:0000256" key="2">
    <source>
        <dbReference type="ARBA" id="ARBA00022840"/>
    </source>
</evidence>
<dbReference type="InterPro" id="IPR050117">
    <property type="entry name" value="MAPK"/>
</dbReference>
<name>A0ABN9RVX0_9DINO</name>
<dbReference type="PANTHER" id="PTHR24055">
    <property type="entry name" value="MITOGEN-ACTIVATED PROTEIN KINASE"/>
    <property type="match status" value="1"/>
</dbReference>
<dbReference type="CDD" id="cd07834">
    <property type="entry name" value="STKc_MAPK"/>
    <property type="match status" value="1"/>
</dbReference>
<dbReference type="Proteomes" id="UP001189429">
    <property type="component" value="Unassembled WGS sequence"/>
</dbReference>
<evidence type="ECO:0000256" key="4">
    <source>
        <dbReference type="RuleBase" id="RU000304"/>
    </source>
</evidence>
<dbReference type="InterPro" id="IPR017441">
    <property type="entry name" value="Protein_kinase_ATP_BS"/>
</dbReference>
<dbReference type="PROSITE" id="PS00107">
    <property type="entry name" value="PROTEIN_KINASE_ATP"/>
    <property type="match status" value="1"/>
</dbReference>
<keyword evidence="4" id="KW-0723">Serine/threonine-protein kinase</keyword>
<sequence length="401" mass="45468">MPEGPASEAPALEVPSHLVHVQRLGAGAYGEVHLYEDTASKDKEKVAVKWIRDFTRDPLTGKRILREVRLMAALRHENLLKLTDLLPPPNPDFDDVCIVMPYMHLDLHKVIYSKMKLSESHSQAFVCQILRGLKYMHSAGVVHRDLKPSNVLVNKDCTLRIADFGLARGRLSEEENLTEYVVTRYYRAPELLLLPWIYFEQVDLWSVGCIHFEILSREPLFRGKDHMDMLKRIASTLGFSADRDLDWVPEKDRLDDRFKKAKEMPAALRLPEVPDRPLRQLLPGASEACLDLISRLLDKVPSSRITASEAIAHEYLAHLHDPAGETVASKVFDWNFDCFEPTKRALKDRMYAECARRHPDIIERDAAWLTQRGYYPGKGTAPLSQGPAAAPRPVARGPIGA</sequence>
<proteinExistence type="inferred from homology"/>
<reference evidence="7" key="1">
    <citation type="submission" date="2023-10" db="EMBL/GenBank/DDBJ databases">
        <authorList>
            <person name="Chen Y."/>
            <person name="Shah S."/>
            <person name="Dougan E. K."/>
            <person name="Thang M."/>
            <person name="Chan C."/>
        </authorList>
    </citation>
    <scope>NUCLEOTIDE SEQUENCE [LARGE SCALE GENOMIC DNA]</scope>
</reference>
<dbReference type="Gene3D" id="3.30.200.20">
    <property type="entry name" value="Phosphorylase Kinase, domain 1"/>
    <property type="match status" value="1"/>
</dbReference>
<organism evidence="7 8">
    <name type="scientific">Prorocentrum cordatum</name>
    <dbReference type="NCBI Taxonomy" id="2364126"/>
    <lineage>
        <taxon>Eukaryota</taxon>
        <taxon>Sar</taxon>
        <taxon>Alveolata</taxon>
        <taxon>Dinophyceae</taxon>
        <taxon>Prorocentrales</taxon>
        <taxon>Prorocentraceae</taxon>
        <taxon>Prorocentrum</taxon>
    </lineage>
</organism>
<feature type="domain" description="Protein kinase" evidence="6">
    <location>
        <begin position="18"/>
        <end position="316"/>
    </location>
</feature>
<dbReference type="InterPro" id="IPR011009">
    <property type="entry name" value="Kinase-like_dom_sf"/>
</dbReference>
<dbReference type="Pfam" id="PF00069">
    <property type="entry name" value="Pkinase"/>
    <property type="match status" value="1"/>
</dbReference>
<dbReference type="Gene3D" id="1.10.510.10">
    <property type="entry name" value="Transferase(Phosphotransferase) domain 1"/>
    <property type="match status" value="1"/>
</dbReference>
<feature type="compositionally biased region" description="Low complexity" evidence="5">
    <location>
        <begin position="386"/>
        <end position="401"/>
    </location>
</feature>
<keyword evidence="8" id="KW-1185">Reference proteome</keyword>
<dbReference type="SUPFAM" id="SSF56112">
    <property type="entry name" value="Protein kinase-like (PK-like)"/>
    <property type="match status" value="1"/>
</dbReference>
<keyword evidence="1 3" id="KW-0547">Nucleotide-binding</keyword>
<keyword evidence="4" id="KW-0808">Transferase</keyword>
<evidence type="ECO:0000313" key="7">
    <source>
        <dbReference type="EMBL" id="CAK0823226.1"/>
    </source>
</evidence>
<evidence type="ECO:0000256" key="1">
    <source>
        <dbReference type="ARBA" id="ARBA00022741"/>
    </source>
</evidence>
<comment type="similarity">
    <text evidence="4">Belongs to the protein kinase superfamily.</text>
</comment>